<sequence>MKKLAALEKLKQAARSDPWTTEEPPVIDRHWVSELSTGESSVSRRSGFVKRRCCTASFQIRDIHPSYYGRIFPIDTSKGINVGLIGSLAIHARIGHWDL</sequence>
<keyword evidence="3" id="KW-0240">DNA-directed RNA polymerase</keyword>
<evidence type="ECO:0000313" key="9">
    <source>
        <dbReference type="Proteomes" id="UP000823775"/>
    </source>
</evidence>
<accession>A0ABS8WZR0</accession>
<name>A0ABS8WZR0_DATST</name>
<dbReference type="EMBL" id="JACEIK010014190">
    <property type="protein sequence ID" value="MCE3216802.1"/>
    <property type="molecule type" value="Genomic_DNA"/>
</dbReference>
<evidence type="ECO:0000256" key="1">
    <source>
        <dbReference type="ARBA" id="ARBA00006835"/>
    </source>
</evidence>
<keyword evidence="5" id="KW-0548">Nucleotidyltransferase</keyword>
<evidence type="ECO:0000259" key="7">
    <source>
        <dbReference type="Pfam" id="PF04565"/>
    </source>
</evidence>
<dbReference type="InterPro" id="IPR007645">
    <property type="entry name" value="RNA_pol_Rpb2_3"/>
</dbReference>
<dbReference type="Gene3D" id="3.90.1100.10">
    <property type="match status" value="1"/>
</dbReference>
<comment type="caution">
    <text evidence="8">The sequence shown here is derived from an EMBL/GenBank/DDBJ whole genome shotgun (WGS) entry which is preliminary data.</text>
</comment>
<gene>
    <name evidence="8" type="ORF">HAX54_008131</name>
</gene>
<dbReference type="InterPro" id="IPR015712">
    <property type="entry name" value="DNA-dir_RNA_pol_su2"/>
</dbReference>
<evidence type="ECO:0000313" key="8">
    <source>
        <dbReference type="EMBL" id="MCE3216802.1"/>
    </source>
</evidence>
<dbReference type="SUPFAM" id="SSF64484">
    <property type="entry name" value="beta and beta-prime subunits of DNA dependent RNA-polymerase"/>
    <property type="match status" value="1"/>
</dbReference>
<evidence type="ECO:0000256" key="6">
    <source>
        <dbReference type="ARBA" id="ARBA00023163"/>
    </source>
</evidence>
<organism evidence="8 9">
    <name type="scientific">Datura stramonium</name>
    <name type="common">Jimsonweed</name>
    <name type="synonym">Common thornapple</name>
    <dbReference type="NCBI Taxonomy" id="4076"/>
    <lineage>
        <taxon>Eukaryota</taxon>
        <taxon>Viridiplantae</taxon>
        <taxon>Streptophyta</taxon>
        <taxon>Embryophyta</taxon>
        <taxon>Tracheophyta</taxon>
        <taxon>Spermatophyta</taxon>
        <taxon>Magnoliopsida</taxon>
        <taxon>eudicotyledons</taxon>
        <taxon>Gunneridae</taxon>
        <taxon>Pentapetalae</taxon>
        <taxon>asterids</taxon>
        <taxon>lamiids</taxon>
        <taxon>Solanales</taxon>
        <taxon>Solanaceae</taxon>
        <taxon>Solanoideae</taxon>
        <taxon>Datureae</taxon>
        <taxon>Datura</taxon>
    </lineage>
</organism>
<dbReference type="PANTHER" id="PTHR20856">
    <property type="entry name" value="DNA-DIRECTED RNA POLYMERASE I SUBUNIT 2"/>
    <property type="match status" value="1"/>
</dbReference>
<feature type="domain" description="RNA polymerase Rpb2" evidence="7">
    <location>
        <begin position="55"/>
        <end position="94"/>
    </location>
</feature>
<comment type="similarity">
    <text evidence="1">Belongs to the RNA polymerase beta chain family.</text>
</comment>
<evidence type="ECO:0000256" key="5">
    <source>
        <dbReference type="ARBA" id="ARBA00022695"/>
    </source>
</evidence>
<keyword evidence="4" id="KW-0808">Transferase</keyword>
<keyword evidence="6" id="KW-0804">Transcription</keyword>
<reference evidence="8 9" key="1">
    <citation type="journal article" date="2021" name="BMC Genomics">
        <title>Datura genome reveals duplications of psychoactive alkaloid biosynthetic genes and high mutation rate following tissue culture.</title>
        <authorList>
            <person name="Rajewski A."/>
            <person name="Carter-House D."/>
            <person name="Stajich J."/>
            <person name="Litt A."/>
        </authorList>
    </citation>
    <scope>NUCLEOTIDE SEQUENCE [LARGE SCALE GENOMIC DNA]</scope>
    <source>
        <strain evidence="8">AR-01</strain>
    </source>
</reference>
<dbReference type="Proteomes" id="UP000823775">
    <property type="component" value="Unassembled WGS sequence"/>
</dbReference>
<evidence type="ECO:0000256" key="3">
    <source>
        <dbReference type="ARBA" id="ARBA00022478"/>
    </source>
</evidence>
<dbReference type="Pfam" id="PF04565">
    <property type="entry name" value="RNA_pol_Rpb2_3"/>
    <property type="match status" value="1"/>
</dbReference>
<dbReference type="EC" id="2.7.7.6" evidence="2"/>
<protein>
    <recommendedName>
        <fullName evidence="2">DNA-directed RNA polymerase</fullName>
        <ecNumber evidence="2">2.7.7.6</ecNumber>
    </recommendedName>
</protein>
<evidence type="ECO:0000256" key="4">
    <source>
        <dbReference type="ARBA" id="ARBA00022679"/>
    </source>
</evidence>
<keyword evidence="9" id="KW-1185">Reference proteome</keyword>
<proteinExistence type="inferred from homology"/>
<evidence type="ECO:0000256" key="2">
    <source>
        <dbReference type="ARBA" id="ARBA00012418"/>
    </source>
</evidence>